<organism evidence="2 3">
    <name type="scientific">Fusarium acutatum</name>
    <dbReference type="NCBI Taxonomy" id="78861"/>
    <lineage>
        <taxon>Eukaryota</taxon>
        <taxon>Fungi</taxon>
        <taxon>Dikarya</taxon>
        <taxon>Ascomycota</taxon>
        <taxon>Pezizomycotina</taxon>
        <taxon>Sordariomycetes</taxon>
        <taxon>Hypocreomycetidae</taxon>
        <taxon>Hypocreales</taxon>
        <taxon>Nectriaceae</taxon>
        <taxon>Fusarium</taxon>
        <taxon>Fusarium fujikuroi species complex</taxon>
    </lineage>
</organism>
<comment type="caution">
    <text evidence="2">The sequence shown here is derived from an EMBL/GenBank/DDBJ whole genome shotgun (WGS) entry which is preliminary data.</text>
</comment>
<gene>
    <name evidence="2" type="ORF">FACUT_6134</name>
</gene>
<evidence type="ECO:0000259" key="1">
    <source>
        <dbReference type="Pfam" id="PF00694"/>
    </source>
</evidence>
<dbReference type="SUPFAM" id="SSF52016">
    <property type="entry name" value="LeuD/IlvD-like"/>
    <property type="match status" value="1"/>
</dbReference>
<evidence type="ECO:0000313" key="3">
    <source>
        <dbReference type="Proteomes" id="UP000536711"/>
    </source>
</evidence>
<proteinExistence type="predicted"/>
<keyword evidence="2" id="KW-0418">Kinase</keyword>
<feature type="domain" description="Aconitase A/isopropylmalate dehydratase small subunit swivel" evidence="1">
    <location>
        <begin position="222"/>
        <end position="258"/>
    </location>
</feature>
<dbReference type="EMBL" id="JAADJF010000138">
    <property type="protein sequence ID" value="KAF4436865.1"/>
    <property type="molecule type" value="Genomic_DNA"/>
</dbReference>
<dbReference type="InterPro" id="IPR000573">
    <property type="entry name" value="AconitaseA/IPMdHydase_ssu_swvl"/>
</dbReference>
<accession>A0A8H4JR68</accession>
<dbReference type="Gene3D" id="3.20.19.10">
    <property type="entry name" value="Aconitase, domain 4"/>
    <property type="match status" value="1"/>
</dbReference>
<reference evidence="2 3" key="1">
    <citation type="submission" date="2020-01" db="EMBL/GenBank/DDBJ databases">
        <title>Identification and distribution of gene clusters putatively required for synthesis of sphingolipid metabolism inhibitors in phylogenetically diverse species of the filamentous fungus Fusarium.</title>
        <authorList>
            <person name="Kim H.-S."/>
            <person name="Busman M."/>
            <person name="Brown D.W."/>
            <person name="Divon H."/>
            <person name="Uhlig S."/>
            <person name="Proctor R.H."/>
        </authorList>
    </citation>
    <scope>NUCLEOTIDE SEQUENCE [LARGE SCALE GENOMIC DNA]</scope>
    <source>
        <strain evidence="2 3">NRRL 13308</strain>
    </source>
</reference>
<keyword evidence="2" id="KW-0808">Transferase</keyword>
<dbReference type="GO" id="GO:0016301">
    <property type="term" value="F:kinase activity"/>
    <property type="evidence" value="ECO:0007669"/>
    <property type="project" value="UniProtKB-KW"/>
</dbReference>
<keyword evidence="3" id="KW-1185">Reference proteome</keyword>
<dbReference type="Pfam" id="PF00694">
    <property type="entry name" value="Aconitase_C"/>
    <property type="match status" value="1"/>
</dbReference>
<dbReference type="AlphaFoldDB" id="A0A8H4JR68"/>
<dbReference type="OrthoDB" id="1046782at2759"/>
<dbReference type="InterPro" id="IPR015928">
    <property type="entry name" value="Aconitase/3IPM_dehydase_swvl"/>
</dbReference>
<dbReference type="Proteomes" id="UP000536711">
    <property type="component" value="Unassembled WGS sequence"/>
</dbReference>
<evidence type="ECO:0000313" key="2">
    <source>
        <dbReference type="EMBL" id="KAF4436865.1"/>
    </source>
</evidence>
<name>A0A8H4JR68_9HYPO</name>
<protein>
    <submittedName>
        <fullName evidence="2">Serine threonine kinase</fullName>
    </submittedName>
</protein>
<sequence>MRNGLMRDVEEKKELSYRQVLRISQNKPVIIYDTQGQNERACMVSELSMILEPFNIWAQQEGLQGIQYATASAGGGDSAFNVLANTSYSERTAIEKMSDENPSDIEIAGIIKRLYGRTHKTRSSDEGAPGTLSLALLAAVHKIHPVFFAHEVGHLIVPEQPGQVCRQWSPLPGGRSNTYLAQLYLNVGTLSLYVSGPNRVKVATPLHELAPKNSKINKAYHATAILANSIHHVVAGSFSNIFSRNSINNGLMGLELPRLVQRLRAAFPKAKNPRTGWTLEWDVKKSMVHVQKGEGGEKWTEKVDDIPPNVQEIIALGGLEEWCKHELKKAG</sequence>